<evidence type="ECO:0000313" key="1">
    <source>
        <dbReference type="EMBL" id="GAA2330257.1"/>
    </source>
</evidence>
<evidence type="ECO:0000313" key="2">
    <source>
        <dbReference type="Proteomes" id="UP001501444"/>
    </source>
</evidence>
<dbReference type="Proteomes" id="UP001501444">
    <property type="component" value="Unassembled WGS sequence"/>
</dbReference>
<dbReference type="RefSeq" id="WP_344610825.1">
    <property type="nucleotide sequence ID" value="NZ_BAAARV010000005.1"/>
</dbReference>
<organism evidence="1 2">
    <name type="scientific">Dactylosporangium salmoneum</name>
    <dbReference type="NCBI Taxonomy" id="53361"/>
    <lineage>
        <taxon>Bacteria</taxon>
        <taxon>Bacillati</taxon>
        <taxon>Actinomycetota</taxon>
        <taxon>Actinomycetes</taxon>
        <taxon>Micromonosporales</taxon>
        <taxon>Micromonosporaceae</taxon>
        <taxon>Dactylosporangium</taxon>
    </lineage>
</organism>
<sequence length="208" mass="20862">MYRLLAIVSAALVAGGCGGGTGPKVAPTVEMATASALLDAADLPDGYSVSPPDAAPEVSTASSPSVPGCDALLNYFSEGAGPTAAESARFEAGGGGPFLAEELSDDSDVSQLGGKCGSFTDTDADGTTTAVTVAPVTDFPRLGDAEQVFSMNADGGTGDDAFRLSGFLVVVRVGPTTCTLVHFGQPGVDRAETETIARAAVAKIKRRQ</sequence>
<reference evidence="2" key="1">
    <citation type="journal article" date="2019" name="Int. J. Syst. Evol. Microbiol.">
        <title>The Global Catalogue of Microorganisms (GCM) 10K type strain sequencing project: providing services to taxonomists for standard genome sequencing and annotation.</title>
        <authorList>
            <consortium name="The Broad Institute Genomics Platform"/>
            <consortium name="The Broad Institute Genome Sequencing Center for Infectious Disease"/>
            <person name="Wu L."/>
            <person name="Ma J."/>
        </authorList>
    </citation>
    <scope>NUCLEOTIDE SEQUENCE [LARGE SCALE GENOMIC DNA]</scope>
    <source>
        <strain evidence="2">JCM 3272</strain>
    </source>
</reference>
<dbReference type="EMBL" id="BAAARV010000005">
    <property type="protein sequence ID" value="GAA2330257.1"/>
    <property type="molecule type" value="Genomic_DNA"/>
</dbReference>
<gene>
    <name evidence="1" type="ORF">GCM10010170_008100</name>
</gene>
<name>A0ABP5SFX1_9ACTN</name>
<keyword evidence="2" id="KW-1185">Reference proteome</keyword>
<evidence type="ECO:0008006" key="3">
    <source>
        <dbReference type="Google" id="ProtNLM"/>
    </source>
</evidence>
<dbReference type="PROSITE" id="PS51257">
    <property type="entry name" value="PROKAR_LIPOPROTEIN"/>
    <property type="match status" value="1"/>
</dbReference>
<comment type="caution">
    <text evidence="1">The sequence shown here is derived from an EMBL/GenBank/DDBJ whole genome shotgun (WGS) entry which is preliminary data.</text>
</comment>
<protein>
    <recommendedName>
        <fullName evidence="3">DUF3558 domain-containing protein</fullName>
    </recommendedName>
</protein>
<accession>A0ABP5SFX1</accession>
<proteinExistence type="predicted"/>